<dbReference type="InterPro" id="IPR044591">
    <property type="entry name" value="RUK"/>
</dbReference>
<dbReference type="EMBL" id="AACB03000004">
    <property type="protein sequence ID" value="KAE8302318.1"/>
    <property type="molecule type" value="Genomic_DNA"/>
</dbReference>
<dbReference type="Gene3D" id="1.10.510.10">
    <property type="entry name" value="Transferase(Phosphotransferase) domain 1"/>
    <property type="match status" value="1"/>
</dbReference>
<dbReference type="RefSeq" id="XP_001708778.1">
    <property type="nucleotide sequence ID" value="XM_001708726.1"/>
</dbReference>
<dbReference type="Gene3D" id="3.30.200.20">
    <property type="entry name" value="Phosphorylase Kinase, domain 1"/>
    <property type="match status" value="1"/>
</dbReference>
<dbReference type="InterPro" id="IPR000719">
    <property type="entry name" value="Prot_kinase_dom"/>
</dbReference>
<evidence type="ECO:0000313" key="3">
    <source>
        <dbReference type="Proteomes" id="UP000001548"/>
    </source>
</evidence>
<dbReference type="STRING" id="184922.A8B963"/>
<dbReference type="PANTHER" id="PTHR46562:SF1">
    <property type="entry name" value="SERINE_THREONINE-PROTEIN KINASE ULK4"/>
    <property type="match status" value="1"/>
</dbReference>
<feature type="compositionally biased region" description="Basic and acidic residues" evidence="1">
    <location>
        <begin position="1252"/>
        <end position="1262"/>
    </location>
</feature>
<feature type="region of interest" description="Disordered" evidence="1">
    <location>
        <begin position="1248"/>
        <end position="1272"/>
    </location>
</feature>
<evidence type="ECO:0000313" key="2">
    <source>
        <dbReference type="EMBL" id="KAE8302318.1"/>
    </source>
</evidence>
<dbReference type="HOGENOM" id="CLU_236359_0_0_1"/>
<proteinExistence type="predicted"/>
<feature type="compositionally biased region" description="Low complexity" evidence="1">
    <location>
        <begin position="1263"/>
        <end position="1272"/>
    </location>
</feature>
<reference evidence="2 3" key="1">
    <citation type="journal article" date="2007" name="Science">
        <title>Genomic minimalism in the early diverging intestinal parasite Giardia lamblia.</title>
        <authorList>
            <person name="Morrison H.G."/>
            <person name="McArthur A.G."/>
            <person name="Gillin F.D."/>
            <person name="Aley S.B."/>
            <person name="Adam R.D."/>
            <person name="Olsen G.J."/>
            <person name="Best A.A."/>
            <person name="Cande W.Z."/>
            <person name="Chen F."/>
            <person name="Cipriano M.J."/>
            <person name="Davids B.J."/>
            <person name="Dawson S.C."/>
            <person name="Elmendorf H.G."/>
            <person name="Hehl A.B."/>
            <person name="Holder M.E."/>
            <person name="Huse S.M."/>
            <person name="Kim U.U."/>
            <person name="Lasek-Nesselquist E."/>
            <person name="Manning G."/>
            <person name="Nigam A."/>
            <person name="Nixon J.E."/>
            <person name="Palm D."/>
            <person name="Passamaneck N.E."/>
            <person name="Prabhu A."/>
            <person name="Reich C.I."/>
            <person name="Reiner D.S."/>
            <person name="Samuelson J."/>
            <person name="Svard S.G."/>
            <person name="Sogin M.L."/>
        </authorList>
    </citation>
    <scope>NUCLEOTIDE SEQUENCE [LARGE SCALE GENOMIC DNA]</scope>
    <source>
        <strain evidence="2 3">WB C6</strain>
    </source>
</reference>
<evidence type="ECO:0000256" key="1">
    <source>
        <dbReference type="SAM" id="MobiDB-lite"/>
    </source>
</evidence>
<keyword evidence="2" id="KW-0808">Transferase</keyword>
<keyword evidence="3" id="KW-1185">Reference proteome</keyword>
<dbReference type="GO" id="GO:0005524">
    <property type="term" value="F:ATP binding"/>
    <property type="evidence" value="ECO:0007669"/>
    <property type="project" value="InterPro"/>
</dbReference>
<gene>
    <name evidence="2" type="ORF">GL50803_00103838</name>
</gene>
<dbReference type="Pfam" id="PF00069">
    <property type="entry name" value="Pkinase"/>
    <property type="match status" value="1"/>
</dbReference>
<organism evidence="2 3">
    <name type="scientific">Giardia intestinalis (strain ATCC 50803 / WB clone C6)</name>
    <name type="common">Giardia lamblia</name>
    <dbReference type="NCBI Taxonomy" id="184922"/>
    <lineage>
        <taxon>Eukaryota</taxon>
        <taxon>Metamonada</taxon>
        <taxon>Diplomonadida</taxon>
        <taxon>Hexamitidae</taxon>
        <taxon>Giardiinae</taxon>
        <taxon>Giardia</taxon>
    </lineage>
</organism>
<name>A8B963_GIAIC</name>
<dbReference type="GO" id="GO:0008017">
    <property type="term" value="F:microtubule binding"/>
    <property type="evidence" value="ECO:0007669"/>
    <property type="project" value="InterPro"/>
</dbReference>
<dbReference type="GO" id="GO:0004672">
    <property type="term" value="F:protein kinase activity"/>
    <property type="evidence" value="ECO:0007669"/>
    <property type="project" value="InterPro"/>
</dbReference>
<keyword evidence="2" id="KW-0418">Kinase</keyword>
<protein>
    <submittedName>
        <fullName evidence="2">Kinase, ULK</fullName>
    </submittedName>
</protein>
<dbReference type="SUPFAM" id="SSF56112">
    <property type="entry name" value="Protein kinase-like (PK-like)"/>
    <property type="match status" value="1"/>
</dbReference>
<dbReference type="PROSITE" id="PS50011">
    <property type="entry name" value="PROTEIN_KINASE_DOM"/>
    <property type="match status" value="1"/>
</dbReference>
<comment type="caution">
    <text evidence="2">The sequence shown here is derived from an EMBL/GenBank/DDBJ whole genome shotgun (WGS) entry which is preliminary data.</text>
</comment>
<accession>A8B963</accession>
<dbReference type="KEGG" id="gla:GL50803_00103838"/>
<dbReference type="Proteomes" id="UP000001548">
    <property type="component" value="Unassembled WGS sequence"/>
</dbReference>
<dbReference type="GeneID" id="5701694"/>
<sequence>MNSASKFKTYEEIGRGKNSGSIIYRARQPQSLEYVAAKQTPTRIQALKTKVQVEATFLSSNVHPNILRFISWYQSNDEIWLITELCEGGSLESLLSREYHYWPEVSVESFASDIRDALHFLHLKGITFNELLGSNILVDIDGNIKLADFEFASQIVKHQPLTIEVIDKHVKSNGYLHKAPETLLPDGSHSISSDLFSFGCLLYRILFRRYPFEQFMDKSSAENLVYNDSDSEDSPDKQQTRITVRIRDYQRYAFRVIQHGEEHLFNNLIPSSYRGFPLSANFKDLLYKLLQPFPFKRITWNELASHPFFNAKIKERIKLPLEPQFLTSMRLFISNNTYPDVYHAITIQSDGKITCPKHLLANIERFEERLKEQRKLPASAPVSANDELGPGDTARTQTEGDEFGMSDHNEGVANISIKTTGLLYSTCIMQDPTIHSLAKVNVAVPFEGLDTFKSYVSTYHKALARLCRASYFSKRPGALLMIVKTDFNKDILANIGVLEKFLYQDSRTGLKLTEFALATRDFSILTEGAPVFHSFLVHAFLSALNSHLGDAYFDSRVGYGLMNRRNDLDRASAALTLFYYHFFFNPHIVGSAGASGVGSTASTTVELAVLQVWIDDVGNPRKKSEPLQNLLNALLHKPDGQSKKVFTISVATLALLLQIYLVLLKHNLLNSVLGDISKILYGIDIYNLLTLEALPYLEIEAKPIEIKEGKVPEERFLLRRFHSRILYCAFVENLALMLTSYYCASFNILPGVDQPTGAGEHPRSVLSSGVLCETDFNYFKLDLIRSYVPFERIVSGLAFVYKTIASDTYDLPVKSLCSNVVIGLHNESLRIIVSALSSAITPDFLPLMIGSIKTILTHLDFTFVSKNLEMYKQILSCFIVLSFGEVMMDYFNVLELGVSGAISTDKDKHILEEQPVRRDRLTEEYRQAFAVEQLRPYSFFRGTDKAFEAHWSKPKDYRGLPFLYSHYKTFLFFYINSEATILKPYLCLALALLFFFDFNTFNVLKNPSTATNHNFYRILTESSSEPKIDLRRVVQNTIVDCSRIVNDAPSLLSDYTSIISMGMEAEGDRSNAIDKYYLNRLPGQNIRELQARLTKVKNLDIHIMSTLSITDYPQSKLESVLEASRTRLKTIRTKEKREILFRAAYINAFTLLSGAIHVYLDICAQVLKANMLQGNSINIRNSFKSIPSLQVLDEFYQSYTKPHVPFYLSRRMVLNLESCLFALANTAFNTVPPRELYETAMLTNLHQSQKQVSERPSSDAKGADAAQGAATAQESETKLIRIEGIDQAMLQQQITTADKKGSPSFFQLNPEYIQMSKLLLGITACVLNHPAHHLVRDHLFYISDTTRKVKGLTFAIMNLLKDTHNFSLFNEIPEGSTELAKVHGKDNLQLFNYAIEFFRYIRHAAATILSVSLERGRAYGFFNTCTTIDAYIKESVSFMLRLPSTKVSESVKPQEDGKIIDPTQMQSAAPEPIFVKITRDIQEVGLFMGEMVRSDEIALFTEAIVGSYHRLINSQSMLLCLFNSSQYHEVALTIVVNALRTKKLSLNPELRKYFLQSYIHGNIHTDLIIDGISNAVSDERMWQIFVANCGCTYTLEKVFPKVINPDSFEIKVEGDDIYAFLRVFNILVNATMTLDSIVTAHIKALSDPPAKPLDAFFIQQKRLALKDHLHLLTNEVFAGCNLLAFTCKVFKDYVIVGGNIYGVLPENYTSEVASLEQAAGAPAVGKDYIKRPERSALLRTEVLKLALSTFSLYTSLARVYGWSEQLAGTYFKNVFNYIVLDIQKWFAEKAEWLSTLSLRDDLMLAFIELTDSLLFYSSEFCNVIDVYQSVGQVGKAISKTVRIKLEGLKIAFGNPYSKNLPPKQWYDGVMEIED</sequence>
<dbReference type="InterPro" id="IPR011009">
    <property type="entry name" value="Kinase-like_dom_sf"/>
</dbReference>
<dbReference type="OMA" id="WNELASH"/>
<dbReference type="PANTHER" id="PTHR46562">
    <property type="entry name" value="SERINE/THREONINE-KINASE ULK4-LIKE PROTEIN-RELATED"/>
    <property type="match status" value="1"/>
</dbReference>
<feature type="region of interest" description="Disordered" evidence="1">
    <location>
        <begin position="374"/>
        <end position="397"/>
    </location>
</feature>
<dbReference type="VEuPathDB" id="GiardiaDB:GL50803_103838"/>